<dbReference type="GeneID" id="90038039"/>
<reference evidence="5 6" key="1">
    <citation type="submission" date="2024-03" db="EMBL/GenBank/DDBJ databases">
        <title>Genome-scale model development and genomic sequencing of the oleaginous clade Lipomyces.</title>
        <authorList>
            <consortium name="Lawrence Berkeley National Laboratory"/>
            <person name="Czajka J.J."/>
            <person name="Han Y."/>
            <person name="Kim J."/>
            <person name="Mondo S.J."/>
            <person name="Hofstad B.A."/>
            <person name="Robles A."/>
            <person name="Haridas S."/>
            <person name="Riley R."/>
            <person name="LaButti K."/>
            <person name="Pangilinan J."/>
            <person name="Andreopoulos W."/>
            <person name="Lipzen A."/>
            <person name="Yan J."/>
            <person name="Wang M."/>
            <person name="Ng V."/>
            <person name="Grigoriev I.V."/>
            <person name="Spatafora J.W."/>
            <person name="Magnuson J.K."/>
            <person name="Baker S.E."/>
            <person name="Pomraning K.R."/>
        </authorList>
    </citation>
    <scope>NUCLEOTIDE SEQUENCE [LARGE SCALE GENOMIC DNA]</scope>
    <source>
        <strain evidence="5 6">Phaff 52-87</strain>
    </source>
</reference>
<keyword evidence="1 2" id="KW-0694">RNA-binding</keyword>
<evidence type="ECO:0000256" key="2">
    <source>
        <dbReference type="PROSITE-ProRule" id="PRU00176"/>
    </source>
</evidence>
<dbReference type="InterPro" id="IPR035979">
    <property type="entry name" value="RBD_domain_sf"/>
</dbReference>
<keyword evidence="6" id="KW-1185">Reference proteome</keyword>
<protein>
    <submittedName>
        <fullName evidence="5">U1 small nuclear ribonucleoprotein usp102</fullName>
    </submittedName>
</protein>
<dbReference type="SUPFAM" id="SSF54928">
    <property type="entry name" value="RNA-binding domain, RBD"/>
    <property type="match status" value="1"/>
</dbReference>
<evidence type="ECO:0000259" key="4">
    <source>
        <dbReference type="PROSITE" id="PS50102"/>
    </source>
</evidence>
<dbReference type="EMBL" id="JBBJBU010000005">
    <property type="protein sequence ID" value="KAK7205358.1"/>
    <property type="molecule type" value="Genomic_DNA"/>
</dbReference>
<sequence>MSTETQEPPPSETLYIRNIKENIKIPVLKESLDAAFSLYGPILDIIAHGNIRMRGQAFVVFEDVETAKRALDEVQGFPLFGDDQPLEIHFAKSKSDAVVSKAGEEELEEHRKIRLAEKDRKKAEFEAAQKKRKRQGGALSSGRPSKKSALGASDEQLPPNKILFLQNLPDDITADQLTETFEEYAGFFEVRLVPGRKGIAFVEYETDENAVVAKQGTEDLKLGDKPVKVTFARK</sequence>
<organism evidence="5 6">
    <name type="scientific">Myxozyma melibiosi</name>
    <dbReference type="NCBI Taxonomy" id="54550"/>
    <lineage>
        <taxon>Eukaryota</taxon>
        <taxon>Fungi</taxon>
        <taxon>Dikarya</taxon>
        <taxon>Ascomycota</taxon>
        <taxon>Saccharomycotina</taxon>
        <taxon>Lipomycetes</taxon>
        <taxon>Lipomycetales</taxon>
        <taxon>Lipomycetaceae</taxon>
        <taxon>Myxozyma</taxon>
    </lineage>
</organism>
<evidence type="ECO:0000313" key="6">
    <source>
        <dbReference type="Proteomes" id="UP001498771"/>
    </source>
</evidence>
<evidence type="ECO:0000313" key="5">
    <source>
        <dbReference type="EMBL" id="KAK7205358.1"/>
    </source>
</evidence>
<dbReference type="CDD" id="cd12246">
    <property type="entry name" value="RRM1_U1A_like"/>
    <property type="match status" value="1"/>
</dbReference>
<dbReference type="PROSITE" id="PS50102">
    <property type="entry name" value="RRM"/>
    <property type="match status" value="2"/>
</dbReference>
<name>A0ABR1F688_9ASCO</name>
<dbReference type="SMART" id="SM00360">
    <property type="entry name" value="RRM"/>
    <property type="match status" value="2"/>
</dbReference>
<keyword evidence="5" id="KW-0687">Ribonucleoprotein</keyword>
<dbReference type="InterPro" id="IPR012677">
    <property type="entry name" value="Nucleotide-bd_a/b_plait_sf"/>
</dbReference>
<feature type="domain" description="RRM" evidence="4">
    <location>
        <begin position="161"/>
        <end position="234"/>
    </location>
</feature>
<dbReference type="RefSeq" id="XP_064768391.1">
    <property type="nucleotide sequence ID" value="XM_064912527.1"/>
</dbReference>
<feature type="region of interest" description="Disordered" evidence="3">
    <location>
        <begin position="124"/>
        <end position="154"/>
    </location>
</feature>
<accession>A0ABR1F688</accession>
<dbReference type="CDD" id="cd12247">
    <property type="entry name" value="RRM2_U1A_like"/>
    <property type="match status" value="1"/>
</dbReference>
<dbReference type="GO" id="GO:1990904">
    <property type="term" value="C:ribonucleoprotein complex"/>
    <property type="evidence" value="ECO:0007669"/>
    <property type="project" value="UniProtKB-KW"/>
</dbReference>
<evidence type="ECO:0000256" key="3">
    <source>
        <dbReference type="SAM" id="MobiDB-lite"/>
    </source>
</evidence>
<comment type="caution">
    <text evidence="5">The sequence shown here is derived from an EMBL/GenBank/DDBJ whole genome shotgun (WGS) entry which is preliminary data.</text>
</comment>
<proteinExistence type="predicted"/>
<dbReference type="Gene3D" id="3.30.70.330">
    <property type="match status" value="2"/>
</dbReference>
<evidence type="ECO:0000256" key="1">
    <source>
        <dbReference type="ARBA" id="ARBA00022884"/>
    </source>
</evidence>
<gene>
    <name evidence="5" type="ORF">BZA70DRAFT_277903</name>
</gene>
<dbReference type="Pfam" id="PF00076">
    <property type="entry name" value="RRM_1"/>
    <property type="match status" value="2"/>
</dbReference>
<dbReference type="Proteomes" id="UP001498771">
    <property type="component" value="Unassembled WGS sequence"/>
</dbReference>
<dbReference type="InterPro" id="IPR000504">
    <property type="entry name" value="RRM_dom"/>
</dbReference>
<dbReference type="PANTHER" id="PTHR10501">
    <property type="entry name" value="U1 SMALL NUCLEAR RIBONUCLEOPROTEIN A/U2 SMALL NUCLEAR RIBONUCLEOPROTEIN B"/>
    <property type="match status" value="1"/>
</dbReference>
<feature type="domain" description="RRM" evidence="4">
    <location>
        <begin position="12"/>
        <end position="93"/>
    </location>
</feature>